<accession>A0AAN8Y3N0</accession>
<evidence type="ECO:0000313" key="1">
    <source>
        <dbReference type="EMBL" id="KAK6777927.1"/>
    </source>
</evidence>
<dbReference type="AlphaFoldDB" id="A0AAN8Y3N0"/>
<comment type="caution">
    <text evidence="1">The sequence shown here is derived from an EMBL/GenBank/DDBJ whole genome shotgun (WGS) entry which is preliminary data.</text>
</comment>
<evidence type="ECO:0000313" key="2">
    <source>
        <dbReference type="Proteomes" id="UP001371456"/>
    </source>
</evidence>
<dbReference type="Gene3D" id="3.10.10.10">
    <property type="entry name" value="HIV Type 1 Reverse Transcriptase, subunit A, domain 1"/>
    <property type="match status" value="1"/>
</dbReference>
<proteinExistence type="predicted"/>
<gene>
    <name evidence="1" type="ORF">RDI58_024645</name>
</gene>
<protein>
    <submittedName>
        <fullName evidence="1">Uncharacterized protein</fullName>
    </submittedName>
</protein>
<dbReference type="Proteomes" id="UP001371456">
    <property type="component" value="Unassembled WGS sequence"/>
</dbReference>
<keyword evidence="2" id="KW-1185">Reference proteome</keyword>
<sequence>MQYSIWLANVVPIAKKYEKIIIYVDYRDLNKPSPKDNFPCRTFTSSLIIVLGMRCNRLWIAMRVITRY</sequence>
<dbReference type="EMBL" id="JBANQN010000010">
    <property type="protein sequence ID" value="KAK6777927.1"/>
    <property type="molecule type" value="Genomic_DNA"/>
</dbReference>
<reference evidence="1 2" key="1">
    <citation type="submission" date="2024-02" db="EMBL/GenBank/DDBJ databases">
        <title>de novo genome assembly of Solanum bulbocastanum strain 11H21.</title>
        <authorList>
            <person name="Hosaka A.J."/>
        </authorList>
    </citation>
    <scope>NUCLEOTIDE SEQUENCE [LARGE SCALE GENOMIC DNA]</scope>
    <source>
        <tissue evidence="1">Young leaves</tissue>
    </source>
</reference>
<organism evidence="1 2">
    <name type="scientific">Solanum bulbocastanum</name>
    <name type="common">Wild potato</name>
    <dbReference type="NCBI Taxonomy" id="147425"/>
    <lineage>
        <taxon>Eukaryota</taxon>
        <taxon>Viridiplantae</taxon>
        <taxon>Streptophyta</taxon>
        <taxon>Embryophyta</taxon>
        <taxon>Tracheophyta</taxon>
        <taxon>Spermatophyta</taxon>
        <taxon>Magnoliopsida</taxon>
        <taxon>eudicotyledons</taxon>
        <taxon>Gunneridae</taxon>
        <taxon>Pentapetalae</taxon>
        <taxon>asterids</taxon>
        <taxon>lamiids</taxon>
        <taxon>Solanales</taxon>
        <taxon>Solanaceae</taxon>
        <taxon>Solanoideae</taxon>
        <taxon>Solaneae</taxon>
        <taxon>Solanum</taxon>
    </lineage>
</organism>
<name>A0AAN8Y3N0_SOLBU</name>